<evidence type="ECO:0000256" key="1">
    <source>
        <dbReference type="SAM" id="MobiDB-lite"/>
    </source>
</evidence>
<name>A0A2H9T3Z9_9ZZZZ</name>
<dbReference type="Gene3D" id="3.10.10.10">
    <property type="entry name" value="HIV Type 1 Reverse Transcriptase, subunit A, domain 1"/>
    <property type="match status" value="1"/>
</dbReference>
<dbReference type="PANTHER" id="PTHR33050">
    <property type="entry name" value="REVERSE TRANSCRIPTASE DOMAIN-CONTAINING PROTEIN"/>
    <property type="match status" value="1"/>
</dbReference>
<dbReference type="EMBL" id="NSIT01000326">
    <property type="protein sequence ID" value="PJE77917.1"/>
    <property type="molecule type" value="Genomic_DNA"/>
</dbReference>
<feature type="region of interest" description="Disordered" evidence="1">
    <location>
        <begin position="1"/>
        <end position="37"/>
    </location>
</feature>
<dbReference type="Gene3D" id="3.30.70.270">
    <property type="match status" value="1"/>
</dbReference>
<gene>
    <name evidence="3" type="ORF">CI610_03154</name>
</gene>
<protein>
    <recommendedName>
        <fullName evidence="2">Reverse transcriptase domain-containing protein</fullName>
    </recommendedName>
</protein>
<reference evidence="3" key="1">
    <citation type="journal article" date="2017" name="Appl. Environ. Microbiol.">
        <title>Molecular characterization of an Endozoicomonas-like organism causing infection in king scallop Pecten maximus L.</title>
        <authorList>
            <person name="Cano I."/>
            <person name="van Aerle R."/>
            <person name="Ross S."/>
            <person name="Verner-Jeffreys D.W."/>
            <person name="Paley R.K."/>
            <person name="Rimmer G."/>
            <person name="Ryder D."/>
            <person name="Hooper P."/>
            <person name="Stone D."/>
            <person name="Feist S.W."/>
        </authorList>
    </citation>
    <scope>NUCLEOTIDE SEQUENCE</scope>
</reference>
<feature type="domain" description="Reverse transcriptase" evidence="2">
    <location>
        <begin position="115"/>
        <end position="236"/>
    </location>
</feature>
<dbReference type="AlphaFoldDB" id="A0A2H9T3Z9"/>
<dbReference type="InterPro" id="IPR000477">
    <property type="entry name" value="RT_dom"/>
</dbReference>
<dbReference type="InterPro" id="IPR052055">
    <property type="entry name" value="Hepadnavirus_pol/RT"/>
</dbReference>
<sequence length="236" mass="26957">MGAEPPGPRIRRAQGPVEQIPSRQKVSPHEQCQPEPAQGVWSVEVSVSKPSGSLKHFLHQCKGLTSDPWVLNAVQGYEIEFGIEPIQISVPKPIQFSVDEQVLVDNEVRDMILKGAVEPCTHEHGKFIYNIFLVQKKNGKFRPVINLRDLNDCIEYHHFKQETLEVILQSVQRNDFFTSVDLKDAYFSVPIAEHHRKFLRFQWRGILYEFCALPFGIYSLCTCGAAVAEWLRCPTL</sequence>
<organism evidence="3">
    <name type="scientific">invertebrate metagenome</name>
    <dbReference type="NCBI Taxonomy" id="1711999"/>
    <lineage>
        <taxon>unclassified sequences</taxon>
        <taxon>metagenomes</taxon>
        <taxon>organismal metagenomes</taxon>
    </lineage>
</organism>
<proteinExistence type="predicted"/>
<dbReference type="PROSITE" id="PS50878">
    <property type="entry name" value="RT_POL"/>
    <property type="match status" value="1"/>
</dbReference>
<dbReference type="InterPro" id="IPR043502">
    <property type="entry name" value="DNA/RNA_pol_sf"/>
</dbReference>
<evidence type="ECO:0000313" key="3">
    <source>
        <dbReference type="EMBL" id="PJE77917.1"/>
    </source>
</evidence>
<dbReference type="Pfam" id="PF00078">
    <property type="entry name" value="RVT_1"/>
    <property type="match status" value="1"/>
</dbReference>
<dbReference type="SUPFAM" id="SSF56672">
    <property type="entry name" value="DNA/RNA polymerases"/>
    <property type="match status" value="1"/>
</dbReference>
<dbReference type="InterPro" id="IPR043128">
    <property type="entry name" value="Rev_trsase/Diguanyl_cyclase"/>
</dbReference>
<dbReference type="PANTHER" id="PTHR33050:SF7">
    <property type="entry name" value="RIBONUCLEASE H"/>
    <property type="match status" value="1"/>
</dbReference>
<accession>A0A2H9T3Z9</accession>
<comment type="caution">
    <text evidence="3">The sequence shown here is derived from an EMBL/GenBank/DDBJ whole genome shotgun (WGS) entry which is preliminary data.</text>
</comment>
<evidence type="ECO:0000259" key="2">
    <source>
        <dbReference type="PROSITE" id="PS50878"/>
    </source>
</evidence>